<keyword evidence="6" id="KW-0067">ATP-binding</keyword>
<accession>A0AAW0MB80</accession>
<evidence type="ECO:0000256" key="2">
    <source>
        <dbReference type="ARBA" id="ARBA00022527"/>
    </source>
</evidence>
<evidence type="ECO:0000256" key="8">
    <source>
        <dbReference type="ARBA" id="ARBA00048679"/>
    </source>
</evidence>
<dbReference type="Gene3D" id="1.10.510.10">
    <property type="entry name" value="Transferase(Phosphotransferase) domain 1"/>
    <property type="match status" value="1"/>
</dbReference>
<keyword evidence="4" id="KW-0547">Nucleotide-binding</keyword>
<dbReference type="InterPro" id="IPR051420">
    <property type="entry name" value="Ser_Thr_Kinases_DiverseReg"/>
</dbReference>
<evidence type="ECO:0000313" key="10">
    <source>
        <dbReference type="EMBL" id="KAK7860885.1"/>
    </source>
</evidence>
<dbReference type="InterPro" id="IPR001245">
    <property type="entry name" value="Ser-Thr/Tyr_kinase_cat_dom"/>
</dbReference>
<organism evidence="10 11">
    <name type="scientific">Quercus suber</name>
    <name type="common">Cork oak</name>
    <dbReference type="NCBI Taxonomy" id="58331"/>
    <lineage>
        <taxon>Eukaryota</taxon>
        <taxon>Viridiplantae</taxon>
        <taxon>Streptophyta</taxon>
        <taxon>Embryophyta</taxon>
        <taxon>Tracheophyta</taxon>
        <taxon>Spermatophyta</taxon>
        <taxon>Magnoliopsida</taxon>
        <taxon>eudicotyledons</taxon>
        <taxon>Gunneridae</taxon>
        <taxon>Pentapetalae</taxon>
        <taxon>rosids</taxon>
        <taxon>fabids</taxon>
        <taxon>Fagales</taxon>
        <taxon>Fagaceae</taxon>
        <taxon>Quercus</taxon>
    </lineage>
</organism>
<dbReference type="EC" id="2.7.11.1" evidence="1"/>
<evidence type="ECO:0000256" key="3">
    <source>
        <dbReference type="ARBA" id="ARBA00022679"/>
    </source>
</evidence>
<dbReference type="Pfam" id="PF07714">
    <property type="entry name" value="PK_Tyr_Ser-Thr"/>
    <property type="match status" value="1"/>
</dbReference>
<dbReference type="GO" id="GO:0004674">
    <property type="term" value="F:protein serine/threonine kinase activity"/>
    <property type="evidence" value="ECO:0007669"/>
    <property type="project" value="UniProtKB-KW"/>
</dbReference>
<comment type="catalytic activity">
    <reaction evidence="7">
        <text>L-threonyl-[protein] + ATP = O-phospho-L-threonyl-[protein] + ADP + H(+)</text>
        <dbReference type="Rhea" id="RHEA:46608"/>
        <dbReference type="Rhea" id="RHEA-COMP:11060"/>
        <dbReference type="Rhea" id="RHEA-COMP:11605"/>
        <dbReference type="ChEBI" id="CHEBI:15378"/>
        <dbReference type="ChEBI" id="CHEBI:30013"/>
        <dbReference type="ChEBI" id="CHEBI:30616"/>
        <dbReference type="ChEBI" id="CHEBI:61977"/>
        <dbReference type="ChEBI" id="CHEBI:456216"/>
        <dbReference type="EC" id="2.7.11.1"/>
    </reaction>
</comment>
<dbReference type="SUPFAM" id="SSF56112">
    <property type="entry name" value="Protein kinase-like (PK-like)"/>
    <property type="match status" value="1"/>
</dbReference>
<evidence type="ECO:0000256" key="5">
    <source>
        <dbReference type="ARBA" id="ARBA00022777"/>
    </source>
</evidence>
<evidence type="ECO:0000256" key="7">
    <source>
        <dbReference type="ARBA" id="ARBA00047899"/>
    </source>
</evidence>
<keyword evidence="3" id="KW-0808">Transferase</keyword>
<keyword evidence="5 10" id="KW-0418">Kinase</keyword>
<feature type="domain" description="Serine-threonine/tyrosine-protein kinase catalytic" evidence="9">
    <location>
        <begin position="80"/>
        <end position="144"/>
    </location>
</feature>
<gene>
    <name evidence="10" type="primary">MIK2_122</name>
    <name evidence="10" type="ORF">CFP56_029192</name>
</gene>
<keyword evidence="10" id="KW-0675">Receptor</keyword>
<evidence type="ECO:0000259" key="9">
    <source>
        <dbReference type="Pfam" id="PF07714"/>
    </source>
</evidence>
<proteinExistence type="predicted"/>
<reference evidence="10 11" key="1">
    <citation type="journal article" date="2018" name="Sci. Data">
        <title>The draft genome sequence of cork oak.</title>
        <authorList>
            <person name="Ramos A.M."/>
            <person name="Usie A."/>
            <person name="Barbosa P."/>
            <person name="Barros P.M."/>
            <person name="Capote T."/>
            <person name="Chaves I."/>
            <person name="Simoes F."/>
            <person name="Abreu I."/>
            <person name="Carrasquinho I."/>
            <person name="Faro C."/>
            <person name="Guimaraes J.B."/>
            <person name="Mendonca D."/>
            <person name="Nobrega F."/>
            <person name="Rodrigues L."/>
            <person name="Saibo N.J.M."/>
            <person name="Varela M.C."/>
            <person name="Egas C."/>
            <person name="Matos J."/>
            <person name="Miguel C.M."/>
            <person name="Oliveira M.M."/>
            <person name="Ricardo C.P."/>
            <person name="Goncalves S."/>
        </authorList>
    </citation>
    <scope>NUCLEOTIDE SEQUENCE [LARGE SCALE GENOMIC DNA]</scope>
    <source>
        <strain evidence="11">cv. HL8</strain>
    </source>
</reference>
<dbReference type="PANTHER" id="PTHR48005">
    <property type="entry name" value="LEUCINE RICH REPEAT KINASE 2"/>
    <property type="match status" value="1"/>
</dbReference>
<dbReference type="Proteomes" id="UP000237347">
    <property type="component" value="Unassembled WGS sequence"/>
</dbReference>
<dbReference type="PANTHER" id="PTHR48005:SF16">
    <property type="entry name" value="MDIS1-INTERACTING RECEPTOR LIKE KINASE 2-LIKE ISOFORM X1"/>
    <property type="match status" value="1"/>
</dbReference>
<keyword evidence="11" id="KW-1185">Reference proteome</keyword>
<name>A0AAW0MB80_QUESU</name>
<dbReference type="InterPro" id="IPR011009">
    <property type="entry name" value="Kinase-like_dom_sf"/>
</dbReference>
<sequence>MALVGIATHHSLSSTAFASSSSAADDSDAATKPAARTHATTRTEMETLGAMLNKVVALEKFHCLEAKDPTFDKSFKNEVKMNIVKLHGYCLDKRCMFLIYEYKKRGSLFCVLNNGVEAMELDWIKRVNIIKGIAHVIYYMHHDSMPL</sequence>
<evidence type="ECO:0000313" key="11">
    <source>
        <dbReference type="Proteomes" id="UP000237347"/>
    </source>
</evidence>
<dbReference type="GO" id="GO:0005524">
    <property type="term" value="F:ATP binding"/>
    <property type="evidence" value="ECO:0007669"/>
    <property type="project" value="UniProtKB-KW"/>
</dbReference>
<evidence type="ECO:0000256" key="1">
    <source>
        <dbReference type="ARBA" id="ARBA00012513"/>
    </source>
</evidence>
<evidence type="ECO:0000256" key="4">
    <source>
        <dbReference type="ARBA" id="ARBA00022741"/>
    </source>
</evidence>
<comment type="caution">
    <text evidence="10">The sequence shown here is derived from an EMBL/GenBank/DDBJ whole genome shotgun (WGS) entry which is preliminary data.</text>
</comment>
<evidence type="ECO:0000256" key="6">
    <source>
        <dbReference type="ARBA" id="ARBA00022840"/>
    </source>
</evidence>
<dbReference type="AlphaFoldDB" id="A0AAW0MB80"/>
<keyword evidence="2" id="KW-0723">Serine/threonine-protein kinase</keyword>
<protein>
    <recommendedName>
        <fullName evidence="1">non-specific serine/threonine protein kinase</fullName>
        <ecNumber evidence="1">2.7.11.1</ecNumber>
    </recommendedName>
</protein>
<dbReference type="EMBL" id="PKMF04000004">
    <property type="protein sequence ID" value="KAK7860885.1"/>
    <property type="molecule type" value="Genomic_DNA"/>
</dbReference>
<comment type="catalytic activity">
    <reaction evidence="8">
        <text>L-seryl-[protein] + ATP = O-phospho-L-seryl-[protein] + ADP + H(+)</text>
        <dbReference type="Rhea" id="RHEA:17989"/>
        <dbReference type="Rhea" id="RHEA-COMP:9863"/>
        <dbReference type="Rhea" id="RHEA-COMP:11604"/>
        <dbReference type="ChEBI" id="CHEBI:15378"/>
        <dbReference type="ChEBI" id="CHEBI:29999"/>
        <dbReference type="ChEBI" id="CHEBI:30616"/>
        <dbReference type="ChEBI" id="CHEBI:83421"/>
        <dbReference type="ChEBI" id="CHEBI:456216"/>
        <dbReference type="EC" id="2.7.11.1"/>
    </reaction>
</comment>